<dbReference type="PROSITE" id="PS50157">
    <property type="entry name" value="ZINC_FINGER_C2H2_2"/>
    <property type="match status" value="10"/>
</dbReference>
<keyword evidence="7" id="KW-0862">Zinc</keyword>
<evidence type="ECO:0000259" key="14">
    <source>
        <dbReference type="PROSITE" id="PS50157"/>
    </source>
</evidence>
<keyword evidence="15" id="KW-1185">Reference proteome</keyword>
<dbReference type="FunFam" id="3.30.160.60:FF:000759">
    <property type="entry name" value="zinc finger protein 16"/>
    <property type="match status" value="1"/>
</dbReference>
<evidence type="ECO:0000313" key="15">
    <source>
        <dbReference type="Proteomes" id="UP000515152"/>
    </source>
</evidence>
<dbReference type="FunFam" id="3.30.160.60:FF:000912">
    <property type="entry name" value="Zinc finger protein 660"/>
    <property type="match status" value="1"/>
</dbReference>
<keyword evidence="5" id="KW-0677">Repeat</keyword>
<proteinExistence type="inferred from homology"/>
<keyword evidence="11" id="KW-0539">Nucleus</keyword>
<feature type="domain" description="C2H2-type" evidence="14">
    <location>
        <begin position="260"/>
        <end position="287"/>
    </location>
</feature>
<dbReference type="InterPro" id="IPR036236">
    <property type="entry name" value="Znf_C2H2_sf"/>
</dbReference>
<keyword evidence="8" id="KW-0805">Transcription regulation</keyword>
<dbReference type="Pfam" id="PF00096">
    <property type="entry name" value="zf-C2H2"/>
    <property type="match status" value="4"/>
</dbReference>
<dbReference type="FunFam" id="3.30.160.60:FF:000303">
    <property type="entry name" value="Zinc finger protein 41"/>
    <property type="match status" value="1"/>
</dbReference>
<keyword evidence="4" id="KW-0479">Metal-binding</keyword>
<comment type="function">
    <text evidence="1">May be involved in transcriptional regulation.</text>
</comment>
<dbReference type="FunFam" id="3.30.160.60:FF:001228">
    <property type="entry name" value="Zinc finger protein 236"/>
    <property type="match status" value="1"/>
</dbReference>
<dbReference type="Proteomes" id="UP000515152">
    <property type="component" value="Chromosome 24"/>
</dbReference>
<feature type="domain" description="C2H2-type" evidence="14">
    <location>
        <begin position="373"/>
        <end position="400"/>
    </location>
</feature>
<evidence type="ECO:0000256" key="3">
    <source>
        <dbReference type="ARBA" id="ARBA00006991"/>
    </source>
</evidence>
<evidence type="ECO:0000256" key="8">
    <source>
        <dbReference type="ARBA" id="ARBA00023015"/>
    </source>
</evidence>
<evidence type="ECO:0000256" key="10">
    <source>
        <dbReference type="ARBA" id="ARBA00023163"/>
    </source>
</evidence>
<evidence type="ECO:0000256" key="12">
    <source>
        <dbReference type="PROSITE-ProRule" id="PRU00042"/>
    </source>
</evidence>
<feature type="domain" description="C2H2-type" evidence="14">
    <location>
        <begin position="457"/>
        <end position="484"/>
    </location>
</feature>
<dbReference type="Pfam" id="PF13894">
    <property type="entry name" value="zf-C2H2_4"/>
    <property type="match status" value="1"/>
</dbReference>
<dbReference type="GO" id="GO:0001817">
    <property type="term" value="P:regulation of cytokine production"/>
    <property type="evidence" value="ECO:0007669"/>
    <property type="project" value="TreeGrafter"/>
</dbReference>
<evidence type="ECO:0000256" key="6">
    <source>
        <dbReference type="ARBA" id="ARBA00022771"/>
    </source>
</evidence>
<dbReference type="OrthoDB" id="9411774at2759"/>
<evidence type="ECO:0000256" key="2">
    <source>
        <dbReference type="ARBA" id="ARBA00004123"/>
    </source>
</evidence>
<dbReference type="RefSeq" id="XP_031417633.1">
    <property type="nucleotide sequence ID" value="XM_031561773.2"/>
</dbReference>
<feature type="domain" description="C2H2-type" evidence="14">
    <location>
        <begin position="485"/>
        <end position="513"/>
    </location>
</feature>
<accession>A0A6P8EN80</accession>
<dbReference type="FunFam" id="3.30.160.60:FF:001049">
    <property type="entry name" value="zinc finger protein 319"/>
    <property type="match status" value="1"/>
</dbReference>
<feature type="domain" description="C2H2-type" evidence="14">
    <location>
        <begin position="345"/>
        <end position="372"/>
    </location>
</feature>
<dbReference type="FunFam" id="3.30.160.60:FF:000710">
    <property type="entry name" value="Zinc finger protein 768"/>
    <property type="match status" value="1"/>
</dbReference>
<dbReference type="PROSITE" id="PS00028">
    <property type="entry name" value="ZINC_FINGER_C2H2_1"/>
    <property type="match status" value="10"/>
</dbReference>
<feature type="compositionally biased region" description="Basic and acidic residues" evidence="13">
    <location>
        <begin position="167"/>
        <end position="182"/>
    </location>
</feature>
<dbReference type="AlphaFoldDB" id="A0A6P8EN80"/>
<dbReference type="SUPFAM" id="SSF57667">
    <property type="entry name" value="beta-beta-alpha zinc fingers"/>
    <property type="match status" value="6"/>
</dbReference>
<evidence type="ECO:0000256" key="5">
    <source>
        <dbReference type="ARBA" id="ARBA00022737"/>
    </source>
</evidence>
<comment type="subcellular location">
    <subcellularLocation>
        <location evidence="2">Nucleus</location>
    </subcellularLocation>
</comment>
<organism evidence="15 16">
    <name type="scientific">Clupea harengus</name>
    <name type="common">Atlantic herring</name>
    <dbReference type="NCBI Taxonomy" id="7950"/>
    <lineage>
        <taxon>Eukaryota</taxon>
        <taxon>Metazoa</taxon>
        <taxon>Chordata</taxon>
        <taxon>Craniata</taxon>
        <taxon>Vertebrata</taxon>
        <taxon>Euteleostomi</taxon>
        <taxon>Actinopterygii</taxon>
        <taxon>Neopterygii</taxon>
        <taxon>Teleostei</taxon>
        <taxon>Clupei</taxon>
        <taxon>Clupeiformes</taxon>
        <taxon>Clupeoidei</taxon>
        <taxon>Clupeidae</taxon>
        <taxon>Clupea</taxon>
    </lineage>
</organism>
<dbReference type="FunFam" id="3.30.160.60:FF:000145">
    <property type="entry name" value="Zinc finger protein 574"/>
    <property type="match status" value="2"/>
</dbReference>
<dbReference type="KEGG" id="char:105896814"/>
<feature type="compositionally biased region" description="Acidic residues" evidence="13">
    <location>
        <begin position="151"/>
        <end position="165"/>
    </location>
</feature>
<evidence type="ECO:0000256" key="13">
    <source>
        <dbReference type="SAM" id="MobiDB-lite"/>
    </source>
</evidence>
<keyword evidence="9" id="KW-0238">DNA-binding</keyword>
<dbReference type="SMART" id="SM00355">
    <property type="entry name" value="ZnF_C2H2"/>
    <property type="match status" value="10"/>
</dbReference>
<dbReference type="Gene3D" id="3.30.160.60">
    <property type="entry name" value="Classic Zinc Finger"/>
    <property type="match status" value="9"/>
</dbReference>
<name>A0A6P8EN80_CLUHA</name>
<evidence type="ECO:0000256" key="11">
    <source>
        <dbReference type="ARBA" id="ARBA00023242"/>
    </source>
</evidence>
<feature type="compositionally biased region" description="Basic and acidic residues" evidence="13">
    <location>
        <begin position="87"/>
        <end position="97"/>
    </location>
</feature>
<feature type="compositionally biased region" description="Low complexity" evidence="13">
    <location>
        <begin position="108"/>
        <end position="127"/>
    </location>
</feature>
<feature type="domain" description="C2H2-type" evidence="14">
    <location>
        <begin position="317"/>
        <end position="344"/>
    </location>
</feature>
<evidence type="ECO:0000313" key="16">
    <source>
        <dbReference type="RefSeq" id="XP_031417633.1"/>
    </source>
</evidence>
<dbReference type="InterPro" id="IPR013087">
    <property type="entry name" value="Znf_C2H2_type"/>
</dbReference>
<dbReference type="GO" id="GO:0001227">
    <property type="term" value="F:DNA-binding transcription repressor activity, RNA polymerase II-specific"/>
    <property type="evidence" value="ECO:0007669"/>
    <property type="project" value="TreeGrafter"/>
</dbReference>
<evidence type="ECO:0000256" key="4">
    <source>
        <dbReference type="ARBA" id="ARBA00022723"/>
    </source>
</evidence>
<dbReference type="GeneID" id="105896814"/>
<sequence>MRKGTAAMDACDGPNLALQDLLKLREREVEFVSALRDQVESNRRLKLQVEDLQKRLEEKEDKLKEAHKTIRALREQVELQKRNYQDALEKAPHTRSDDDIETQAHTNPPTASISSTSEPSSTKCPKSVIDTRKRSLQEVPIRQADYCGQAPEEDLQGDEDNDGDSDYIPKNEDIQSYSEDKYSPSPSKKRWQHKKIVVKTRRYTCGICNKSFWKLTGLRAHQRTHNRKTSPQTSPPQRRRCQQEVEEEEAGKSSSHRKSHKCNECGKRFSTFSHLSVHHRIHTGERPYACTLCEKTFAQKTSVVSHLASHASTDTPMPCPHCKDTFTSPTSLRQHIVTHRKENKSTCSKCDMAFPSTAELKQHKVVHAAERSLSCSYCDKKFRNTSGLKDHERTHTGEKPYLCHDCGRSFSCAQHLKTHRRTHTGEKPFTCTECGESFAQRITLRKHHLRHTGERPHLCSLCGKAFARPEVLKTHQRVHTGEKPYSCAVCGQTFGYVQTLQSHQMRMHAQGEGTVEAST</sequence>
<dbReference type="GO" id="GO:0000978">
    <property type="term" value="F:RNA polymerase II cis-regulatory region sequence-specific DNA binding"/>
    <property type="evidence" value="ECO:0007669"/>
    <property type="project" value="TreeGrafter"/>
</dbReference>
<keyword evidence="10" id="KW-0804">Transcription</keyword>
<dbReference type="GO" id="GO:0005654">
    <property type="term" value="C:nucleoplasm"/>
    <property type="evidence" value="ECO:0007669"/>
    <property type="project" value="TreeGrafter"/>
</dbReference>
<dbReference type="PANTHER" id="PTHR24399">
    <property type="entry name" value="ZINC FINGER AND BTB DOMAIN-CONTAINING"/>
    <property type="match status" value="1"/>
</dbReference>
<feature type="region of interest" description="Disordered" evidence="13">
    <location>
        <begin position="87"/>
        <end position="193"/>
    </location>
</feature>
<feature type="domain" description="C2H2-type" evidence="14">
    <location>
        <begin position="429"/>
        <end position="456"/>
    </location>
</feature>
<feature type="domain" description="C2H2-type" evidence="14">
    <location>
        <begin position="401"/>
        <end position="428"/>
    </location>
</feature>
<protein>
    <submittedName>
        <fullName evidence="16">Gastrula zinc finger protein XlCGF26.1-like</fullName>
    </submittedName>
</protein>
<evidence type="ECO:0000256" key="9">
    <source>
        <dbReference type="ARBA" id="ARBA00023125"/>
    </source>
</evidence>
<keyword evidence="6 12" id="KW-0863">Zinc-finger</keyword>
<feature type="region of interest" description="Disordered" evidence="13">
    <location>
        <begin position="220"/>
        <end position="262"/>
    </location>
</feature>
<dbReference type="GO" id="GO:0002682">
    <property type="term" value="P:regulation of immune system process"/>
    <property type="evidence" value="ECO:0007669"/>
    <property type="project" value="TreeGrafter"/>
</dbReference>
<feature type="domain" description="C2H2-type" evidence="14">
    <location>
        <begin position="203"/>
        <end position="230"/>
    </location>
</feature>
<reference evidence="16" key="1">
    <citation type="submission" date="2025-08" db="UniProtKB">
        <authorList>
            <consortium name="RefSeq"/>
        </authorList>
    </citation>
    <scope>IDENTIFICATION</scope>
</reference>
<dbReference type="PANTHER" id="PTHR24399:SF54">
    <property type="entry name" value="GASTRULA ZINC FINGER PROTEIN XLCGF26.1-LIKE-RELATED"/>
    <property type="match status" value="1"/>
</dbReference>
<comment type="similarity">
    <text evidence="3">Belongs to the krueppel C2H2-type zinc-finger protein family.</text>
</comment>
<gene>
    <name evidence="16" type="primary">LOC105896814</name>
</gene>
<evidence type="ECO:0000256" key="1">
    <source>
        <dbReference type="ARBA" id="ARBA00003767"/>
    </source>
</evidence>
<dbReference type="Pfam" id="PF13912">
    <property type="entry name" value="zf-C2H2_6"/>
    <property type="match status" value="1"/>
</dbReference>
<evidence type="ECO:0000256" key="7">
    <source>
        <dbReference type="ARBA" id="ARBA00022833"/>
    </source>
</evidence>
<dbReference type="GO" id="GO:0008270">
    <property type="term" value="F:zinc ion binding"/>
    <property type="evidence" value="ECO:0007669"/>
    <property type="project" value="UniProtKB-KW"/>
</dbReference>
<feature type="domain" description="C2H2-type" evidence="14">
    <location>
        <begin position="288"/>
        <end position="315"/>
    </location>
</feature>